<dbReference type="RefSeq" id="WP_359783081.1">
    <property type="nucleotide sequence ID" value="NZ_JBEYRR010000013.1"/>
</dbReference>
<gene>
    <name evidence="1" type="ORF">AB0887_32430</name>
</gene>
<sequence length="66" mass="7516">MTSIERTAYPRFRRLITAHERHLFLAPTRDEAGWASSSTDCDEQLLALLLMPRERDLTTVGLSQAV</sequence>
<evidence type="ECO:0000313" key="2">
    <source>
        <dbReference type="Proteomes" id="UP001553843"/>
    </source>
</evidence>
<accession>A0ABV3M4M7</accession>
<comment type="caution">
    <text evidence="1">The sequence shown here is derived from an EMBL/GenBank/DDBJ whole genome shotgun (WGS) entry which is preliminary data.</text>
</comment>
<protein>
    <recommendedName>
        <fullName evidence="3">Transposase</fullName>
    </recommendedName>
</protein>
<reference evidence="1 2" key="1">
    <citation type="submission" date="2024-06" db="EMBL/GenBank/DDBJ databases">
        <title>The Natural Products Discovery Center: Release of the First 8490 Sequenced Strains for Exploring Actinobacteria Biosynthetic Diversity.</title>
        <authorList>
            <person name="Kalkreuter E."/>
            <person name="Kautsar S.A."/>
            <person name="Yang D."/>
            <person name="Bader C.D."/>
            <person name="Teijaro C.N."/>
            <person name="Fluegel L."/>
            <person name="Davis C.M."/>
            <person name="Simpson J.R."/>
            <person name="Lauterbach L."/>
            <person name="Steele A.D."/>
            <person name="Gui C."/>
            <person name="Meng S."/>
            <person name="Li G."/>
            <person name="Viehrig K."/>
            <person name="Ye F."/>
            <person name="Su P."/>
            <person name="Kiefer A.F."/>
            <person name="Nichols A."/>
            <person name="Cepeda A.J."/>
            <person name="Yan W."/>
            <person name="Fan B."/>
            <person name="Jiang Y."/>
            <person name="Adhikari A."/>
            <person name="Zheng C.-J."/>
            <person name="Schuster L."/>
            <person name="Cowan T.M."/>
            <person name="Smanski M.J."/>
            <person name="Chevrette M.G."/>
            <person name="De Carvalho L.P.S."/>
            <person name="Shen B."/>
        </authorList>
    </citation>
    <scope>NUCLEOTIDE SEQUENCE [LARGE SCALE GENOMIC DNA]</scope>
    <source>
        <strain evidence="1 2">NPDC047833</strain>
    </source>
</reference>
<evidence type="ECO:0000313" key="1">
    <source>
        <dbReference type="EMBL" id="MEW2366644.1"/>
    </source>
</evidence>
<dbReference type="EMBL" id="JBEYRS010000018">
    <property type="protein sequence ID" value="MEW2366644.1"/>
    <property type="molecule type" value="Genomic_DNA"/>
</dbReference>
<dbReference type="Proteomes" id="UP001553843">
    <property type="component" value="Unassembled WGS sequence"/>
</dbReference>
<organism evidence="1 2">
    <name type="scientific">Streptomyces huasconensis</name>
    <dbReference type="NCBI Taxonomy" id="1854574"/>
    <lineage>
        <taxon>Bacteria</taxon>
        <taxon>Bacillati</taxon>
        <taxon>Actinomycetota</taxon>
        <taxon>Actinomycetes</taxon>
        <taxon>Kitasatosporales</taxon>
        <taxon>Streptomycetaceae</taxon>
        <taxon>Streptomyces</taxon>
    </lineage>
</organism>
<keyword evidence="2" id="KW-1185">Reference proteome</keyword>
<evidence type="ECO:0008006" key="3">
    <source>
        <dbReference type="Google" id="ProtNLM"/>
    </source>
</evidence>
<proteinExistence type="predicted"/>
<name>A0ABV3M4M7_9ACTN</name>